<dbReference type="RefSeq" id="WP_009075340.1">
    <property type="nucleotide sequence ID" value="NZ_JH597770.1"/>
</dbReference>
<feature type="binding site" evidence="2">
    <location>
        <position position="123"/>
    </location>
    <ligand>
        <name>a divalent metal cation</name>
        <dbReference type="ChEBI" id="CHEBI:60240"/>
        <label>2</label>
    </ligand>
</feature>
<dbReference type="Gene3D" id="3.20.20.140">
    <property type="entry name" value="Metal-dependent hydrolases"/>
    <property type="match status" value="1"/>
</dbReference>
<dbReference type="Proteomes" id="UP000003980">
    <property type="component" value="Unassembled WGS sequence"/>
</dbReference>
<dbReference type="InterPro" id="IPR018228">
    <property type="entry name" value="DNase_TatD-rel_CS"/>
</dbReference>
<feature type="binding site" evidence="2">
    <location>
        <position position="6"/>
    </location>
    <ligand>
        <name>a divalent metal cation</name>
        <dbReference type="ChEBI" id="CHEBI:60240"/>
        <label>1</label>
    </ligand>
</feature>
<keyword evidence="2" id="KW-0479">Metal-binding</keyword>
<gene>
    <name evidence="3" type="ORF">MetMK1DRAFT_00031130</name>
</gene>
<dbReference type="CDD" id="cd01310">
    <property type="entry name" value="TatD_DNAse"/>
    <property type="match status" value="1"/>
</dbReference>
<dbReference type="PIRSF" id="PIRSF005902">
    <property type="entry name" value="DNase_TatD"/>
    <property type="match status" value="1"/>
</dbReference>
<evidence type="ECO:0000256" key="1">
    <source>
        <dbReference type="ARBA" id="ARBA00022801"/>
    </source>
</evidence>
<keyword evidence="1" id="KW-0378">Hydrolase</keyword>
<dbReference type="SUPFAM" id="SSF51556">
    <property type="entry name" value="Metallo-dependent hydrolases"/>
    <property type="match status" value="1"/>
</dbReference>
<evidence type="ECO:0000313" key="4">
    <source>
        <dbReference type="Proteomes" id="UP000003980"/>
    </source>
</evidence>
<dbReference type="Pfam" id="PF01026">
    <property type="entry name" value="TatD_DNase"/>
    <property type="match status" value="1"/>
</dbReference>
<reference evidence="3 4" key="1">
    <citation type="submission" date="2012-01" db="EMBL/GenBank/DDBJ databases">
        <title>Improved High-Quality Draft sequence of Metallosphaera yellowstonensis MK1.</title>
        <authorList>
            <consortium name="US DOE Joint Genome Institute"/>
            <person name="Lucas S."/>
            <person name="Han J."/>
            <person name="Cheng J.-F."/>
            <person name="Goodwin L."/>
            <person name="Pitluck S."/>
            <person name="Peters L."/>
            <person name="Teshima H."/>
            <person name="Detter J.C."/>
            <person name="Han C."/>
            <person name="Tapia R."/>
            <person name="Land M."/>
            <person name="Hauser L."/>
            <person name="Kyrpides N."/>
            <person name="Kozubal M."/>
            <person name="Macur R.E."/>
            <person name="Jay Z."/>
            <person name="Inskeep W."/>
            <person name="Woyke T."/>
        </authorList>
    </citation>
    <scope>NUCLEOTIDE SEQUENCE [LARGE SCALE GENOMIC DNA]</scope>
    <source>
        <strain evidence="3 4">MK1</strain>
    </source>
</reference>
<dbReference type="GO" id="GO:0046872">
    <property type="term" value="F:metal ion binding"/>
    <property type="evidence" value="ECO:0007669"/>
    <property type="project" value="UniProtKB-KW"/>
</dbReference>
<feature type="binding site" evidence="2">
    <location>
        <position position="193"/>
    </location>
    <ligand>
        <name>a divalent metal cation</name>
        <dbReference type="ChEBI" id="CHEBI:60240"/>
        <label>1</label>
    </ligand>
</feature>
<accession>H2C942</accession>
<dbReference type="PANTHER" id="PTHR46124:SF2">
    <property type="entry name" value="D-AMINOACYL-TRNA DEACYLASE"/>
    <property type="match status" value="1"/>
</dbReference>
<proteinExistence type="predicted"/>
<name>H2C942_9CREN</name>
<dbReference type="PANTHER" id="PTHR46124">
    <property type="entry name" value="D-AMINOACYL-TRNA DEACYLASE"/>
    <property type="match status" value="1"/>
</dbReference>
<feature type="binding site" evidence="2">
    <location>
        <position position="85"/>
    </location>
    <ligand>
        <name>a divalent metal cation</name>
        <dbReference type="ChEBI" id="CHEBI:60240"/>
        <label>1</label>
    </ligand>
</feature>
<dbReference type="STRING" id="671065.MetMK1DRAFT_00031130"/>
<evidence type="ECO:0000313" key="3">
    <source>
        <dbReference type="EMBL" id="EHP68668.1"/>
    </source>
</evidence>
<dbReference type="InterPro" id="IPR001130">
    <property type="entry name" value="TatD-like"/>
</dbReference>
<dbReference type="AlphaFoldDB" id="H2C942"/>
<organism evidence="3 4">
    <name type="scientific">Metallosphaera yellowstonensis MK1</name>
    <dbReference type="NCBI Taxonomy" id="671065"/>
    <lineage>
        <taxon>Archaea</taxon>
        <taxon>Thermoproteota</taxon>
        <taxon>Thermoprotei</taxon>
        <taxon>Sulfolobales</taxon>
        <taxon>Sulfolobaceae</taxon>
        <taxon>Metallosphaera</taxon>
    </lineage>
</organism>
<dbReference type="GO" id="GO:0016788">
    <property type="term" value="F:hydrolase activity, acting on ester bonds"/>
    <property type="evidence" value="ECO:0007669"/>
    <property type="project" value="InterPro"/>
</dbReference>
<dbReference type="InterPro" id="IPR032466">
    <property type="entry name" value="Metal_Hydrolase"/>
</dbReference>
<dbReference type="OrthoDB" id="26412at2157"/>
<dbReference type="EMBL" id="JH597770">
    <property type="protein sequence ID" value="EHP68668.1"/>
    <property type="molecule type" value="Genomic_DNA"/>
</dbReference>
<sequence>MLVDVHAHLDVEEFDKDREEVLRKCRIVVVNAGVDLKSSMASLNMARSYPNVVPAVGLHPEFVEKADLELEKVLELIKEAPIISEVGLDFYWIKEEKLRKKQVEMLGRFMEEGERQRKALVIHSRGGLRDILEMVTSYKVKFVIHAYEGSIKDAIRVHELGGFVSIPPIIVRDKVRRTVAEKIPLESILTETDSPFMGPDRYRNEPCNVAITLMELAKLRKQDVREIEEKIQDNFKGIMEPYFSLSGANLTNK</sequence>
<dbReference type="eggNOG" id="arCOG00891">
    <property type="taxonomic scope" value="Archaea"/>
</dbReference>
<evidence type="ECO:0000256" key="2">
    <source>
        <dbReference type="PIRSR" id="PIRSR005902-1"/>
    </source>
</evidence>
<feature type="binding site" evidence="2">
    <location>
        <position position="145"/>
    </location>
    <ligand>
        <name>a divalent metal cation</name>
        <dbReference type="ChEBI" id="CHEBI:60240"/>
        <label>2</label>
    </ligand>
</feature>
<dbReference type="HOGENOM" id="CLU_031506_4_0_2"/>
<keyword evidence="4" id="KW-1185">Reference proteome</keyword>
<dbReference type="PROSITE" id="PS01091">
    <property type="entry name" value="TATD_3"/>
    <property type="match status" value="1"/>
</dbReference>
<protein>
    <submittedName>
        <fullName evidence="3">Mg-dependent DNase</fullName>
    </submittedName>
</protein>
<feature type="binding site" evidence="2">
    <location>
        <position position="8"/>
    </location>
    <ligand>
        <name>a divalent metal cation</name>
        <dbReference type="ChEBI" id="CHEBI:60240"/>
        <label>1</label>
    </ligand>
</feature>